<dbReference type="InterPro" id="IPR018828">
    <property type="entry name" value="RRG7"/>
</dbReference>
<keyword evidence="4" id="KW-1185">Reference proteome</keyword>
<evidence type="ECO:0000313" key="4">
    <source>
        <dbReference type="Proteomes" id="UP000053392"/>
    </source>
</evidence>
<dbReference type="InterPro" id="IPR011856">
    <property type="entry name" value="tRNA_endonuc-like_dom_sf"/>
</dbReference>
<keyword evidence="2" id="KW-0496">Mitochondrion</keyword>
<dbReference type="PANTHER" id="PTHR28133:SF1">
    <property type="entry name" value="REQUIRED FOR RESPIRATORY GROWTH PROTEIN 7, MITOCHONDRIAL"/>
    <property type="match status" value="1"/>
</dbReference>
<dbReference type="GO" id="GO:0005739">
    <property type="term" value="C:mitochondrion"/>
    <property type="evidence" value="ECO:0007669"/>
    <property type="project" value="UniProtKB-SubCell"/>
</dbReference>
<evidence type="ECO:0000256" key="2">
    <source>
        <dbReference type="ARBA" id="ARBA00023128"/>
    </source>
</evidence>
<dbReference type="EMBL" id="KN847906">
    <property type="protein sequence ID" value="KIR39498.1"/>
    <property type="molecule type" value="Genomic_DNA"/>
</dbReference>
<evidence type="ECO:0000313" key="3">
    <source>
        <dbReference type="EMBL" id="KIR39498.1"/>
    </source>
</evidence>
<evidence type="ECO:0008006" key="5">
    <source>
        <dbReference type="Google" id="ProtNLM"/>
    </source>
</evidence>
<dbReference type="PANTHER" id="PTHR28133">
    <property type="entry name" value="REQUIRED FOR RESPIRATORY GROWTH PROTEIN 7, MITOCHONDRIAL"/>
    <property type="match status" value="1"/>
</dbReference>
<proteinExistence type="predicted"/>
<accession>A0A0D0TUG1</accession>
<dbReference type="GO" id="GO:0003676">
    <property type="term" value="F:nucleic acid binding"/>
    <property type="evidence" value="ECO:0007669"/>
    <property type="project" value="InterPro"/>
</dbReference>
<dbReference type="AlphaFoldDB" id="A0A0D0TUG1"/>
<evidence type="ECO:0000256" key="1">
    <source>
        <dbReference type="ARBA" id="ARBA00004173"/>
    </source>
</evidence>
<protein>
    <recommendedName>
        <fullName evidence="5">Required for respiratory growth protein 7, mitochondrial</fullName>
    </recommendedName>
</protein>
<comment type="subcellular location">
    <subcellularLocation>
        <location evidence="1">Mitochondrion</location>
    </subcellularLocation>
</comment>
<organism evidence="3 4">
    <name type="scientific">Cryptococcus deuterogattii Ram5</name>
    <dbReference type="NCBI Taxonomy" id="1296110"/>
    <lineage>
        <taxon>Eukaryota</taxon>
        <taxon>Fungi</taxon>
        <taxon>Dikarya</taxon>
        <taxon>Basidiomycota</taxon>
        <taxon>Agaricomycotina</taxon>
        <taxon>Tremellomycetes</taxon>
        <taxon>Tremellales</taxon>
        <taxon>Cryptococcaceae</taxon>
        <taxon>Cryptococcus</taxon>
        <taxon>Cryptococcus gattii species complex</taxon>
    </lineage>
</organism>
<dbReference type="Gene3D" id="3.40.1350.10">
    <property type="match status" value="1"/>
</dbReference>
<sequence>MASPISIRRTTLEVGTAFEKHALSFLNKSMSMSLRRVGGANDGGVDLRGWWWVPRVATPAIESAASENDGGLRRLRVLAQCKAEKKSVGPRAVRELEGVMSQLEFRFAGREQQSTAEAAIAILISQSGFTKNAMLHATQSRIPLMLLHLPGGQPTALTLMSSSPESDTGTFPNQEWIKVDGAWWNRSLSHGILGGKMELRREVLLTSDGLGASTALWMDGKKLGRCVPSEVDELESL</sequence>
<reference evidence="3 4" key="1">
    <citation type="submission" date="2015-01" db="EMBL/GenBank/DDBJ databases">
        <title>The Genome Sequence of Cryptococcus gattii Ram5.</title>
        <authorList>
            <consortium name="The Broad Institute Genomics Platform"/>
            <person name="Cuomo C."/>
            <person name="Litvintseva A."/>
            <person name="Chen Y."/>
            <person name="Heitman J."/>
            <person name="Sun S."/>
            <person name="Springer D."/>
            <person name="Dromer F."/>
            <person name="Young S."/>
            <person name="Zeng Q."/>
            <person name="Gargeya S."/>
            <person name="Abouelleil A."/>
            <person name="Alvarado L."/>
            <person name="Chapman S.B."/>
            <person name="Gainer-Dewar J."/>
            <person name="Goldberg J."/>
            <person name="Griggs A."/>
            <person name="Gujja S."/>
            <person name="Hansen M."/>
            <person name="Howarth C."/>
            <person name="Imamovic A."/>
            <person name="Larimer J."/>
            <person name="Murphy C."/>
            <person name="Naylor J."/>
            <person name="Pearson M."/>
            <person name="Priest M."/>
            <person name="Roberts A."/>
            <person name="Saif S."/>
            <person name="Shea T."/>
            <person name="Sykes S."/>
            <person name="Wortman J."/>
            <person name="Nusbaum C."/>
            <person name="Birren B."/>
        </authorList>
    </citation>
    <scope>NUCLEOTIDE SEQUENCE [LARGE SCALE GENOMIC DNA]</scope>
    <source>
        <strain evidence="3 4">Ram5</strain>
    </source>
</reference>
<dbReference type="Pfam" id="PF10356">
    <property type="entry name" value="RRG7"/>
    <property type="match status" value="1"/>
</dbReference>
<dbReference type="Proteomes" id="UP000053392">
    <property type="component" value="Unassembled WGS sequence"/>
</dbReference>
<dbReference type="OrthoDB" id="20734at2759"/>
<gene>
    <name evidence="3" type="ORF">I313_04521</name>
</gene>
<dbReference type="HOGENOM" id="CLU_074378_1_0_1"/>
<name>A0A0D0TUG1_9TREE</name>